<gene>
    <name evidence="2" type="ORF">HJC23_013923</name>
</gene>
<organism evidence="2 3">
    <name type="scientific">Cyclotella cryptica</name>
    <dbReference type="NCBI Taxonomy" id="29204"/>
    <lineage>
        <taxon>Eukaryota</taxon>
        <taxon>Sar</taxon>
        <taxon>Stramenopiles</taxon>
        <taxon>Ochrophyta</taxon>
        <taxon>Bacillariophyta</taxon>
        <taxon>Coscinodiscophyceae</taxon>
        <taxon>Thalassiosirophycidae</taxon>
        <taxon>Stephanodiscales</taxon>
        <taxon>Stephanodiscaceae</taxon>
        <taxon>Cyclotella</taxon>
    </lineage>
</organism>
<reference evidence="2 3" key="1">
    <citation type="journal article" date="2020" name="G3 (Bethesda)">
        <title>Improved Reference Genome for Cyclotella cryptica CCMP332, a Model for Cell Wall Morphogenesis, Salinity Adaptation, and Lipid Production in Diatoms (Bacillariophyta).</title>
        <authorList>
            <person name="Roberts W.R."/>
            <person name="Downey K.M."/>
            <person name="Ruck E.C."/>
            <person name="Traller J.C."/>
            <person name="Alverson A.J."/>
        </authorList>
    </citation>
    <scope>NUCLEOTIDE SEQUENCE [LARGE SCALE GENOMIC DNA]</scope>
    <source>
        <strain evidence="2 3">CCMP332</strain>
    </source>
</reference>
<keyword evidence="1" id="KW-0812">Transmembrane</keyword>
<keyword evidence="1" id="KW-1133">Transmembrane helix</keyword>
<dbReference type="AlphaFoldDB" id="A0ABD3QHV0"/>
<dbReference type="Proteomes" id="UP001516023">
    <property type="component" value="Unassembled WGS sequence"/>
</dbReference>
<accession>A0ABD3QHV0</accession>
<keyword evidence="1" id="KW-0472">Membrane</keyword>
<comment type="caution">
    <text evidence="2">The sequence shown here is derived from an EMBL/GenBank/DDBJ whole genome shotgun (WGS) entry which is preliminary data.</text>
</comment>
<proteinExistence type="predicted"/>
<feature type="transmembrane region" description="Helical" evidence="1">
    <location>
        <begin position="95"/>
        <end position="112"/>
    </location>
</feature>
<evidence type="ECO:0008006" key="4">
    <source>
        <dbReference type="Google" id="ProtNLM"/>
    </source>
</evidence>
<sequence>MNARFLSSGCSLCATTGQCTTAYRNSPGQFCGNWFDLSTSSNKPCCCPLNSVCKVSSSQCLCHVEHTSNNFMPSSPHKTSFHNGGHREYEKHSSLGFFLFVVIVIVCCCMCFRRNRDEHTHHHPSHYDDQHTPMAQAYPIQTDQSCPAENPAYKDYGSAVHHDSTGVGVGTAMASGLGGLVAGTIIGDMIGRNSAEIHAAERFGGGNVGGGYDVVGDSGGYDVVGDSGDVDDGYDIQGDS</sequence>
<dbReference type="EMBL" id="JABMIG020000039">
    <property type="protein sequence ID" value="KAL3799468.1"/>
    <property type="molecule type" value="Genomic_DNA"/>
</dbReference>
<evidence type="ECO:0000313" key="2">
    <source>
        <dbReference type="EMBL" id="KAL3799468.1"/>
    </source>
</evidence>
<keyword evidence="3" id="KW-1185">Reference proteome</keyword>
<protein>
    <recommendedName>
        <fullName evidence="4">Glycine zipper 2TM domain-containing protein</fullName>
    </recommendedName>
</protein>
<name>A0ABD3QHV0_9STRA</name>
<evidence type="ECO:0000313" key="3">
    <source>
        <dbReference type="Proteomes" id="UP001516023"/>
    </source>
</evidence>
<evidence type="ECO:0000256" key="1">
    <source>
        <dbReference type="SAM" id="Phobius"/>
    </source>
</evidence>